<dbReference type="Proteomes" id="UP000575068">
    <property type="component" value="Unassembled WGS sequence"/>
</dbReference>
<organism evidence="3 4">
    <name type="scientific">Rhizorhapis suberifaciens</name>
    <name type="common">corky root of lettuce</name>
    <dbReference type="NCBI Taxonomy" id="13656"/>
    <lineage>
        <taxon>Bacteria</taxon>
        <taxon>Pseudomonadati</taxon>
        <taxon>Pseudomonadota</taxon>
        <taxon>Alphaproteobacteria</taxon>
        <taxon>Sphingomonadales</taxon>
        <taxon>Sphingomonadaceae</taxon>
        <taxon>Rhizorhapis</taxon>
    </lineage>
</organism>
<dbReference type="GO" id="GO:0000166">
    <property type="term" value="F:nucleotide binding"/>
    <property type="evidence" value="ECO:0007669"/>
    <property type="project" value="InterPro"/>
</dbReference>
<dbReference type="InterPro" id="IPR000683">
    <property type="entry name" value="Gfo/Idh/MocA-like_OxRdtase_N"/>
</dbReference>
<reference evidence="3 4" key="1">
    <citation type="submission" date="2020-08" db="EMBL/GenBank/DDBJ databases">
        <title>Genomic Encyclopedia of Type Strains, Phase IV (KMG-IV): sequencing the most valuable type-strain genomes for metagenomic binning, comparative biology and taxonomic classification.</title>
        <authorList>
            <person name="Goeker M."/>
        </authorList>
    </citation>
    <scope>NUCLEOTIDE SEQUENCE [LARGE SCALE GENOMIC DNA]</scope>
    <source>
        <strain evidence="3 4">DSM 7465</strain>
    </source>
</reference>
<feature type="domain" description="Gfo/Idh/MocA-like oxidoreductase N-terminal" evidence="1">
    <location>
        <begin position="7"/>
        <end position="130"/>
    </location>
</feature>
<sequence>MVSARRIRIGIIGASANKFAWASTAHVPALKSLPEYELVAVASRNQANADAAAVAHGIPRAYGDYLEMVRQPDLDMICVSTSSADHHALVMPAIEAGKHVFCEWPFGTNIGQALEMRDFARAKGARTLVGLQTRYAPIVRYVRDLIAEGFIGKLHAVTFSRSNDQMAQMDLTPEYCDFIEAAKAGLRIMGGHGFDTLAAYVGEFSDIQCYMETEMDRVRLITGEVVPLTDKDHILVQGRLADNAVVSVLLKQNSPTYQAFFLEISGSSGAIVITTGNDIDYRERHPGVPFDFEMLGTSALGKPMQPMTVPDRYRLVPDETPPGPSIDAAHMFRHFAEALATGSRCETDFDHGVRRHELLETIVRAAEMEQRMVYAPA</sequence>
<dbReference type="InterPro" id="IPR051317">
    <property type="entry name" value="Gfo/Idh/MocA_oxidoreduct"/>
</dbReference>
<accession>A0A840HX60</accession>
<dbReference type="AlphaFoldDB" id="A0A840HX60"/>
<dbReference type="Pfam" id="PF22685">
    <property type="entry name" value="Gal80p_C-like"/>
    <property type="match status" value="1"/>
</dbReference>
<evidence type="ECO:0000313" key="4">
    <source>
        <dbReference type="Proteomes" id="UP000575068"/>
    </source>
</evidence>
<dbReference type="PANTHER" id="PTHR43708:SF1">
    <property type="entry name" value="GALACTOSE_LACTOSE METABOLISM REGULATORY PROTEIN GAL80"/>
    <property type="match status" value="1"/>
</dbReference>
<gene>
    <name evidence="3" type="ORF">HNQ99_002884</name>
</gene>
<dbReference type="RefSeq" id="WP_184476745.1">
    <property type="nucleotide sequence ID" value="NZ_JACHOV010000011.1"/>
</dbReference>
<dbReference type="Pfam" id="PF01408">
    <property type="entry name" value="GFO_IDH_MocA"/>
    <property type="match status" value="1"/>
</dbReference>
<dbReference type="SUPFAM" id="SSF51735">
    <property type="entry name" value="NAD(P)-binding Rossmann-fold domains"/>
    <property type="match status" value="1"/>
</dbReference>
<feature type="domain" description="Gal80p-like C-terminal" evidence="2">
    <location>
        <begin position="137"/>
        <end position="274"/>
    </location>
</feature>
<evidence type="ECO:0000259" key="2">
    <source>
        <dbReference type="Pfam" id="PF22685"/>
    </source>
</evidence>
<dbReference type="EMBL" id="JACHOV010000011">
    <property type="protein sequence ID" value="MBB4642553.1"/>
    <property type="molecule type" value="Genomic_DNA"/>
</dbReference>
<proteinExistence type="predicted"/>
<dbReference type="Gene3D" id="3.40.50.720">
    <property type="entry name" value="NAD(P)-binding Rossmann-like Domain"/>
    <property type="match status" value="1"/>
</dbReference>
<keyword evidence="4" id="KW-1185">Reference proteome</keyword>
<dbReference type="SUPFAM" id="SSF55347">
    <property type="entry name" value="Glyceraldehyde-3-phosphate dehydrogenase-like, C-terminal domain"/>
    <property type="match status" value="1"/>
</dbReference>
<comment type="caution">
    <text evidence="3">The sequence shown here is derived from an EMBL/GenBank/DDBJ whole genome shotgun (WGS) entry which is preliminary data.</text>
</comment>
<dbReference type="Gene3D" id="3.30.360.10">
    <property type="entry name" value="Dihydrodipicolinate Reductase, domain 2"/>
    <property type="match status" value="1"/>
</dbReference>
<dbReference type="PANTHER" id="PTHR43708">
    <property type="entry name" value="CONSERVED EXPRESSED OXIDOREDUCTASE (EUROFUNG)"/>
    <property type="match status" value="1"/>
</dbReference>
<name>A0A840HX60_9SPHN</name>
<evidence type="ECO:0000259" key="1">
    <source>
        <dbReference type="Pfam" id="PF01408"/>
    </source>
</evidence>
<protein>
    <submittedName>
        <fullName evidence="3">Putative dehydrogenase</fullName>
    </submittedName>
</protein>
<dbReference type="InterPro" id="IPR055080">
    <property type="entry name" value="Gal80p-like_C"/>
</dbReference>
<dbReference type="InterPro" id="IPR036291">
    <property type="entry name" value="NAD(P)-bd_dom_sf"/>
</dbReference>
<evidence type="ECO:0000313" key="3">
    <source>
        <dbReference type="EMBL" id="MBB4642553.1"/>
    </source>
</evidence>